<evidence type="ECO:0000256" key="1">
    <source>
        <dbReference type="SAM" id="Phobius"/>
    </source>
</evidence>
<feature type="transmembrane region" description="Helical" evidence="1">
    <location>
        <begin position="51"/>
        <end position="68"/>
    </location>
</feature>
<keyword evidence="1" id="KW-0812">Transmembrane</keyword>
<sequence length="72" mass="8316">MKKVSAFFSAMFNPRVMKRGFSFFLLILNDLLFITGAGFILTAAYRWNTNIGLILTGVFFMFYAYLLTKKAR</sequence>
<evidence type="ECO:0000313" key="2">
    <source>
        <dbReference type="EMBL" id="MCY8122531.1"/>
    </source>
</evidence>
<feature type="transmembrane region" description="Helical" evidence="1">
    <location>
        <begin position="21"/>
        <end position="45"/>
    </location>
</feature>
<keyword evidence="1" id="KW-1133">Transmembrane helix</keyword>
<evidence type="ECO:0000313" key="3">
    <source>
        <dbReference type="Proteomes" id="UP001070352"/>
    </source>
</evidence>
<keyword evidence="1" id="KW-0472">Membrane</keyword>
<dbReference type="AlphaFoldDB" id="A0A9Q4DS06"/>
<dbReference type="Proteomes" id="UP001070352">
    <property type="component" value="Unassembled WGS sequence"/>
</dbReference>
<reference evidence="2" key="1">
    <citation type="submission" date="2022-02" db="EMBL/GenBank/DDBJ databases">
        <title>Crop Bioprotection Bacillus Genome Sequencing.</title>
        <authorList>
            <person name="Dunlap C."/>
        </authorList>
    </citation>
    <scope>NUCLEOTIDE SEQUENCE</scope>
    <source>
        <strain evidence="2">M18B4</strain>
    </source>
</reference>
<comment type="caution">
    <text evidence="2">The sequence shown here is derived from an EMBL/GenBank/DDBJ whole genome shotgun (WGS) entry which is preliminary data.</text>
</comment>
<organism evidence="2 3">
    <name type="scientific">Bacillus spizizenii</name>
    <name type="common">Bacillus subtilis subsp. spizizenii</name>
    <dbReference type="NCBI Taxonomy" id="96241"/>
    <lineage>
        <taxon>Bacteria</taxon>
        <taxon>Bacillati</taxon>
        <taxon>Bacillota</taxon>
        <taxon>Bacilli</taxon>
        <taxon>Bacillales</taxon>
        <taxon>Bacillaceae</taxon>
        <taxon>Bacillus</taxon>
    </lineage>
</organism>
<protein>
    <submittedName>
        <fullName evidence="2">Uncharacterized protein</fullName>
    </submittedName>
</protein>
<gene>
    <name evidence="2" type="ORF">MOC45_18410</name>
</gene>
<proteinExistence type="predicted"/>
<name>A0A9Q4DS06_BACSC</name>
<accession>A0A9Q4DS06</accession>
<dbReference type="EMBL" id="JALANJ010000036">
    <property type="protein sequence ID" value="MCY8122531.1"/>
    <property type="molecule type" value="Genomic_DNA"/>
</dbReference>